<evidence type="ECO:0000313" key="12">
    <source>
        <dbReference type="EMBL" id="KLO10177.1"/>
    </source>
</evidence>
<organism evidence="12 13">
    <name type="scientific">Schizopora paradoxa</name>
    <dbReference type="NCBI Taxonomy" id="27342"/>
    <lineage>
        <taxon>Eukaryota</taxon>
        <taxon>Fungi</taxon>
        <taxon>Dikarya</taxon>
        <taxon>Basidiomycota</taxon>
        <taxon>Agaricomycotina</taxon>
        <taxon>Agaricomycetes</taxon>
        <taxon>Hymenochaetales</taxon>
        <taxon>Schizoporaceae</taxon>
        <taxon>Schizopora</taxon>
    </lineage>
</organism>
<name>A0A0H2RF20_9AGAM</name>
<comment type="similarity">
    <text evidence="2">Belongs to the sphingosine N-acyltransferase family.</text>
</comment>
<evidence type="ECO:0000259" key="11">
    <source>
        <dbReference type="PROSITE" id="PS50922"/>
    </source>
</evidence>
<keyword evidence="7 9" id="KW-0472">Membrane</keyword>
<evidence type="ECO:0000256" key="2">
    <source>
        <dbReference type="ARBA" id="ARBA00009808"/>
    </source>
</evidence>
<feature type="transmembrane region" description="Helical" evidence="10">
    <location>
        <begin position="236"/>
        <end position="252"/>
    </location>
</feature>
<keyword evidence="13" id="KW-1185">Reference proteome</keyword>
<keyword evidence="8" id="KW-0325">Glycoprotein</keyword>
<dbReference type="PANTHER" id="PTHR12560:SF11">
    <property type="entry name" value="CERAMIDE SYNTHASE LAC1-RELATED"/>
    <property type="match status" value="1"/>
</dbReference>
<feature type="transmembrane region" description="Helical" evidence="10">
    <location>
        <begin position="66"/>
        <end position="83"/>
    </location>
</feature>
<dbReference type="EMBL" id="KQ086034">
    <property type="protein sequence ID" value="KLO10177.1"/>
    <property type="molecule type" value="Genomic_DNA"/>
</dbReference>
<dbReference type="Proteomes" id="UP000053477">
    <property type="component" value="Unassembled WGS sequence"/>
</dbReference>
<dbReference type="InParanoid" id="A0A0H2RF20"/>
<evidence type="ECO:0000256" key="5">
    <source>
        <dbReference type="ARBA" id="ARBA00022824"/>
    </source>
</evidence>
<dbReference type="GO" id="GO:0005789">
    <property type="term" value="C:endoplasmic reticulum membrane"/>
    <property type="evidence" value="ECO:0007669"/>
    <property type="project" value="UniProtKB-SubCell"/>
</dbReference>
<comment type="subcellular location">
    <subcellularLocation>
        <location evidence="1">Endoplasmic reticulum membrane</location>
        <topology evidence="1">Multi-pass membrane protein</topology>
    </subcellularLocation>
</comment>
<keyword evidence="3" id="KW-0808">Transferase</keyword>
<evidence type="ECO:0000256" key="6">
    <source>
        <dbReference type="ARBA" id="ARBA00022989"/>
    </source>
</evidence>
<dbReference type="FunCoup" id="A0A0H2RF20">
    <property type="interactions" value="285"/>
</dbReference>
<dbReference type="STRING" id="27342.A0A0H2RF20"/>
<feature type="transmembrane region" description="Helical" evidence="10">
    <location>
        <begin position="160"/>
        <end position="178"/>
    </location>
</feature>
<evidence type="ECO:0000256" key="9">
    <source>
        <dbReference type="PROSITE-ProRule" id="PRU00205"/>
    </source>
</evidence>
<keyword evidence="5" id="KW-0256">Endoplasmic reticulum</keyword>
<evidence type="ECO:0000256" key="8">
    <source>
        <dbReference type="ARBA" id="ARBA00023180"/>
    </source>
</evidence>
<dbReference type="OrthoDB" id="3053196at2759"/>
<feature type="domain" description="TLC" evidence="11">
    <location>
        <begin position="152"/>
        <end position="371"/>
    </location>
</feature>
<evidence type="ECO:0000256" key="1">
    <source>
        <dbReference type="ARBA" id="ARBA00004477"/>
    </source>
</evidence>
<protein>
    <submittedName>
        <fullName evidence="12">Longevity assurance proteins LAG1/LAC1</fullName>
    </submittedName>
</protein>
<evidence type="ECO:0000256" key="4">
    <source>
        <dbReference type="ARBA" id="ARBA00022692"/>
    </source>
</evidence>
<feature type="transmembrane region" description="Helical" evidence="10">
    <location>
        <begin position="287"/>
        <end position="306"/>
    </location>
</feature>
<dbReference type="InterPro" id="IPR006634">
    <property type="entry name" value="TLC-dom"/>
</dbReference>
<feature type="transmembrane region" description="Helical" evidence="10">
    <location>
        <begin position="344"/>
        <end position="362"/>
    </location>
</feature>
<dbReference type="PROSITE" id="PS50922">
    <property type="entry name" value="TLC"/>
    <property type="match status" value="1"/>
</dbReference>
<dbReference type="GO" id="GO:0046513">
    <property type="term" value="P:ceramide biosynthetic process"/>
    <property type="evidence" value="ECO:0007669"/>
    <property type="project" value="InterPro"/>
</dbReference>
<keyword evidence="6 10" id="KW-1133">Transmembrane helix</keyword>
<evidence type="ECO:0000313" key="13">
    <source>
        <dbReference type="Proteomes" id="UP000053477"/>
    </source>
</evidence>
<dbReference type="Pfam" id="PF03798">
    <property type="entry name" value="TRAM_LAG1_CLN8"/>
    <property type="match status" value="1"/>
</dbReference>
<dbReference type="AlphaFoldDB" id="A0A0H2RF20"/>
<gene>
    <name evidence="12" type="ORF">SCHPADRAFT_892576</name>
</gene>
<accession>A0A0H2RF20</accession>
<sequence length="389" mass="45786">MAQRKGAPSVKKTLHDIEVDRGHHLTGSFQPPTPPSTPSEDPFYASRGLWNDIKTLRWIRVPSSSFKLLIIPIVLFGFCKIFFPNGPNPFEPMLFISHQIPDSPKDAPRYAKGPMDLVFLAYHIIVFSFIRQFTLFYILHPIALRLGIKKGSKLERFGEQAYAVLYYGTMGVWGILIMKELPTWWYQTQYYWIGYPHWDMKADLKRYYLMHWSYWLQQLIIISLKLEKPRSDFKELVAHHIVTVWLIGWSYLVNLTLIGNAVFVSMDIPDVFFALSKLCNYLNLEKTKVFTFINFFFIWSYFRHWLNLRILYSVWTEFELLPASARVFSPADGVWMAGWVKYQIFTPILLLQFLNLFWYFLICRILYRAVFGGEVTDVRSDDEDGGKDD</sequence>
<feature type="transmembrane region" description="Helical" evidence="10">
    <location>
        <begin position="119"/>
        <end position="139"/>
    </location>
</feature>
<dbReference type="SMART" id="SM00724">
    <property type="entry name" value="TLC"/>
    <property type="match status" value="1"/>
</dbReference>
<dbReference type="GO" id="GO:0050291">
    <property type="term" value="F:sphingosine N-acyltransferase activity"/>
    <property type="evidence" value="ECO:0007669"/>
    <property type="project" value="InterPro"/>
</dbReference>
<evidence type="ECO:0000256" key="7">
    <source>
        <dbReference type="ARBA" id="ARBA00023136"/>
    </source>
</evidence>
<evidence type="ECO:0000256" key="3">
    <source>
        <dbReference type="ARBA" id="ARBA00022679"/>
    </source>
</evidence>
<dbReference type="InterPro" id="IPR016439">
    <property type="entry name" value="Lag1/Lac1-like"/>
</dbReference>
<dbReference type="PANTHER" id="PTHR12560">
    <property type="entry name" value="LONGEVITY ASSURANCE FACTOR 1 LAG1"/>
    <property type="match status" value="1"/>
</dbReference>
<reference evidence="12 13" key="1">
    <citation type="submission" date="2015-04" db="EMBL/GenBank/DDBJ databases">
        <title>Complete genome sequence of Schizopora paradoxa KUC8140, a cosmopolitan wood degrader in East Asia.</title>
        <authorList>
            <consortium name="DOE Joint Genome Institute"/>
            <person name="Min B."/>
            <person name="Park H."/>
            <person name="Jang Y."/>
            <person name="Kim J.-J."/>
            <person name="Kim K.H."/>
            <person name="Pangilinan J."/>
            <person name="Lipzen A."/>
            <person name="Riley R."/>
            <person name="Grigoriev I.V."/>
            <person name="Spatafora J.W."/>
            <person name="Choi I.-G."/>
        </authorList>
    </citation>
    <scope>NUCLEOTIDE SEQUENCE [LARGE SCALE GENOMIC DNA]</scope>
    <source>
        <strain evidence="12 13">KUC8140</strain>
    </source>
</reference>
<proteinExistence type="inferred from homology"/>
<keyword evidence="4 9" id="KW-0812">Transmembrane</keyword>
<evidence type="ECO:0000256" key="10">
    <source>
        <dbReference type="SAM" id="Phobius"/>
    </source>
</evidence>